<dbReference type="RefSeq" id="WP_188359874.1">
    <property type="nucleotide sequence ID" value="NZ_BMDC01000003.1"/>
</dbReference>
<dbReference type="PROSITE" id="PS51257">
    <property type="entry name" value="PROKAR_LIPOPROTEIN"/>
    <property type="match status" value="1"/>
</dbReference>
<protein>
    <submittedName>
        <fullName evidence="2">Glycine/betaine ABC transporter substrate-binding protein</fullName>
    </submittedName>
</protein>
<evidence type="ECO:0000259" key="1">
    <source>
        <dbReference type="Pfam" id="PF04069"/>
    </source>
</evidence>
<dbReference type="Pfam" id="PF04069">
    <property type="entry name" value="OpuAC"/>
    <property type="match status" value="1"/>
</dbReference>
<reference evidence="2 3" key="1">
    <citation type="journal article" date="2014" name="Int. J. Syst. Evol. Microbiol.">
        <title>Complete genome sequence of Corynebacterium casei LMG S-19264T (=DSM 44701T), isolated from a smear-ripened cheese.</title>
        <authorList>
            <consortium name="US DOE Joint Genome Institute (JGI-PGF)"/>
            <person name="Walter F."/>
            <person name="Albersmeier A."/>
            <person name="Kalinowski J."/>
            <person name="Ruckert C."/>
        </authorList>
    </citation>
    <scope>NUCLEOTIDE SEQUENCE [LARGE SCALE GENOMIC DNA]</scope>
    <source>
        <strain evidence="2 3">CCM 8669</strain>
    </source>
</reference>
<dbReference type="Gene3D" id="3.40.190.120">
    <property type="entry name" value="Osmoprotection protein (prox), domain 2"/>
    <property type="match status" value="1"/>
</dbReference>
<name>A0A917IVT2_9MICC</name>
<dbReference type="EMBL" id="BMDC01000003">
    <property type="protein sequence ID" value="GGH64148.1"/>
    <property type="molecule type" value="Genomic_DNA"/>
</dbReference>
<comment type="caution">
    <text evidence="2">The sequence shown here is derived from an EMBL/GenBank/DDBJ whole genome shotgun (WGS) entry which is preliminary data.</text>
</comment>
<organism evidence="2 3">
    <name type="scientific">Rothia aerolata</name>
    <dbReference type="NCBI Taxonomy" id="1812262"/>
    <lineage>
        <taxon>Bacteria</taxon>
        <taxon>Bacillati</taxon>
        <taxon>Actinomycetota</taxon>
        <taxon>Actinomycetes</taxon>
        <taxon>Micrococcales</taxon>
        <taxon>Micrococcaceae</taxon>
        <taxon>Rothia</taxon>
    </lineage>
</organism>
<gene>
    <name evidence="2" type="ORF">GCM10007359_16150</name>
</gene>
<dbReference type="Gene3D" id="3.40.190.10">
    <property type="entry name" value="Periplasmic binding protein-like II"/>
    <property type="match status" value="1"/>
</dbReference>
<dbReference type="InterPro" id="IPR007210">
    <property type="entry name" value="ABC_Gly_betaine_transp_sub-bd"/>
</dbReference>
<dbReference type="SUPFAM" id="SSF53850">
    <property type="entry name" value="Periplasmic binding protein-like II"/>
    <property type="match status" value="1"/>
</dbReference>
<evidence type="ECO:0000313" key="2">
    <source>
        <dbReference type="EMBL" id="GGH64148.1"/>
    </source>
</evidence>
<keyword evidence="3" id="KW-1185">Reference proteome</keyword>
<dbReference type="GO" id="GO:0022857">
    <property type="term" value="F:transmembrane transporter activity"/>
    <property type="evidence" value="ECO:0007669"/>
    <property type="project" value="InterPro"/>
</dbReference>
<dbReference type="AlphaFoldDB" id="A0A917IVT2"/>
<proteinExistence type="predicted"/>
<sequence length="326" mass="35153">MKTSRMRSLAAIAAISVLGLTGCGLKPSTSEVPAAEAGSIQPVPGAEGQSLTIGSKNFTEQLILGKIAVLTAQAAGFDVVDMTNIPGSQPAREVLVNGEVDMEWEYTGTAWLSYMGKGTTIADSAEMYKAVHDADLENGLTWGEPSPLNNTYAMAVRSDYAQEKGISKLSDMAKVPVEERTMCLETEFNSRPDGFNGMLEAYGLERGAADGVPESNISIMDTGTVYTATDQGTCNFGEVFTTDGRINSLDLTVLEDDRQYFPAYNASAVMGTDVVEQYPELADEFNKVGQALNNDVMRELNLKVDVEGQEPANVAYDWMKQEGFIQ</sequence>
<evidence type="ECO:0000313" key="3">
    <source>
        <dbReference type="Proteomes" id="UP000600171"/>
    </source>
</evidence>
<dbReference type="GO" id="GO:0043190">
    <property type="term" value="C:ATP-binding cassette (ABC) transporter complex"/>
    <property type="evidence" value="ECO:0007669"/>
    <property type="project" value="InterPro"/>
</dbReference>
<dbReference type="CDD" id="cd13611">
    <property type="entry name" value="PBP2_YehZ"/>
    <property type="match status" value="1"/>
</dbReference>
<feature type="domain" description="ABC-type glycine betaine transport system substrate-binding" evidence="1">
    <location>
        <begin position="50"/>
        <end position="321"/>
    </location>
</feature>
<dbReference type="Proteomes" id="UP000600171">
    <property type="component" value="Unassembled WGS sequence"/>
</dbReference>
<accession>A0A917IVT2</accession>